<dbReference type="EMBL" id="ASGP02000006">
    <property type="protein sequence ID" value="KAH9501625.1"/>
    <property type="molecule type" value="Genomic_DNA"/>
</dbReference>
<evidence type="ECO:0000256" key="2">
    <source>
        <dbReference type="SAM" id="SignalP"/>
    </source>
</evidence>
<protein>
    <submittedName>
        <fullName evidence="3">Uncharacterized protein</fullName>
    </submittedName>
</protein>
<keyword evidence="2" id="KW-0732">Signal</keyword>
<reference evidence="3" key="1">
    <citation type="submission" date="2013-05" db="EMBL/GenBank/DDBJ databases">
        <authorList>
            <person name="Yim A.K.Y."/>
            <person name="Chan T.F."/>
            <person name="Ji K.M."/>
            <person name="Liu X.Y."/>
            <person name="Zhou J.W."/>
            <person name="Li R.Q."/>
            <person name="Yang K.Y."/>
            <person name="Li J."/>
            <person name="Li M."/>
            <person name="Law P.T.W."/>
            <person name="Wu Y.L."/>
            <person name="Cai Z.L."/>
            <person name="Qin H."/>
            <person name="Bao Y."/>
            <person name="Leung R.K.K."/>
            <person name="Ng P.K.S."/>
            <person name="Zou J."/>
            <person name="Zhong X.J."/>
            <person name="Ran P.X."/>
            <person name="Zhong N.S."/>
            <person name="Liu Z.G."/>
            <person name="Tsui S.K.W."/>
        </authorList>
    </citation>
    <scope>NUCLEOTIDE SEQUENCE</scope>
    <source>
        <strain evidence="3">Derf</strain>
        <tissue evidence="3">Whole organism</tissue>
    </source>
</reference>
<dbReference type="AlphaFoldDB" id="A0A922HQ33"/>
<name>A0A922HQ33_DERFA</name>
<accession>A0A922HQ33</accession>
<organism evidence="3 4">
    <name type="scientific">Dermatophagoides farinae</name>
    <name type="common">American house dust mite</name>
    <dbReference type="NCBI Taxonomy" id="6954"/>
    <lineage>
        <taxon>Eukaryota</taxon>
        <taxon>Metazoa</taxon>
        <taxon>Ecdysozoa</taxon>
        <taxon>Arthropoda</taxon>
        <taxon>Chelicerata</taxon>
        <taxon>Arachnida</taxon>
        <taxon>Acari</taxon>
        <taxon>Acariformes</taxon>
        <taxon>Sarcoptiformes</taxon>
        <taxon>Astigmata</taxon>
        <taxon>Psoroptidia</taxon>
        <taxon>Analgoidea</taxon>
        <taxon>Pyroglyphidae</taxon>
        <taxon>Dermatophagoidinae</taxon>
        <taxon>Dermatophagoides</taxon>
    </lineage>
</organism>
<sequence>MIKSMLALALVTVFFGISVKTIEYKLAVTNRPDVMGEDGTNLWEPTITTYTNEELETTTIIITVNHKPPVGGRVWIAIGGLVLTGITIVIVFWICLRILKGWRMEVESEFSTQADSEDGASLYRLFSGYWTEEEDV</sequence>
<feature type="transmembrane region" description="Helical" evidence="1">
    <location>
        <begin position="74"/>
        <end position="96"/>
    </location>
</feature>
<keyword evidence="1" id="KW-1133">Transmembrane helix</keyword>
<evidence type="ECO:0000256" key="1">
    <source>
        <dbReference type="SAM" id="Phobius"/>
    </source>
</evidence>
<keyword evidence="1" id="KW-0472">Membrane</keyword>
<evidence type="ECO:0000313" key="3">
    <source>
        <dbReference type="EMBL" id="KAH9501625.1"/>
    </source>
</evidence>
<feature type="chain" id="PRO_5037641260" evidence="2">
    <location>
        <begin position="22"/>
        <end position="136"/>
    </location>
</feature>
<feature type="signal peptide" evidence="2">
    <location>
        <begin position="1"/>
        <end position="21"/>
    </location>
</feature>
<proteinExistence type="predicted"/>
<comment type="caution">
    <text evidence="3">The sequence shown here is derived from an EMBL/GenBank/DDBJ whole genome shotgun (WGS) entry which is preliminary data.</text>
</comment>
<reference evidence="3" key="2">
    <citation type="journal article" date="2022" name="Res Sq">
        <title>Comparative Genomics Reveals Insights into the Divergent Evolution of Astigmatic Mites and Household Pest Adaptations.</title>
        <authorList>
            <person name="Xiong Q."/>
            <person name="Wan A.T.-Y."/>
            <person name="Liu X.-Y."/>
            <person name="Fung C.S.-H."/>
            <person name="Xiao X."/>
            <person name="Malainual N."/>
            <person name="Hou J."/>
            <person name="Wang L."/>
            <person name="Wang M."/>
            <person name="Yang K."/>
            <person name="Cui Y."/>
            <person name="Leung E."/>
            <person name="Nong W."/>
            <person name="Shin S.-K."/>
            <person name="Au S."/>
            <person name="Jeong K.Y."/>
            <person name="Chew F.T."/>
            <person name="Hui J."/>
            <person name="Leung T.F."/>
            <person name="Tungtrongchitr A."/>
            <person name="Zhong N."/>
            <person name="Liu Z."/>
            <person name="Tsui S."/>
        </authorList>
    </citation>
    <scope>NUCLEOTIDE SEQUENCE</scope>
    <source>
        <strain evidence="3">Derf</strain>
        <tissue evidence="3">Whole organism</tissue>
    </source>
</reference>
<keyword evidence="4" id="KW-1185">Reference proteome</keyword>
<keyword evidence="1" id="KW-0812">Transmembrane</keyword>
<dbReference type="Proteomes" id="UP000790347">
    <property type="component" value="Unassembled WGS sequence"/>
</dbReference>
<evidence type="ECO:0000313" key="4">
    <source>
        <dbReference type="Proteomes" id="UP000790347"/>
    </source>
</evidence>
<gene>
    <name evidence="3" type="ORF">DERF_012461</name>
</gene>